<sequence>MNEEISLSIIITVSLLLILVQESTCFGFVDYNDECEFVEFGDPSTFVSRLEEWKYCDTNRGLFCVPGLGRCGCLVPLTIYRGGKCRAKVDAGCIVKEYKLECVEHATCARNHSSLTWRCACDRGYLSNAENTACFSRYEFDYRRRNYYRERDGFYYFGNGTRLTMPSLLILLSINFTWISLK</sequence>
<dbReference type="EMBL" id="LNIX01000001">
    <property type="protein sequence ID" value="OXA65076.1"/>
    <property type="molecule type" value="Genomic_DNA"/>
</dbReference>
<organism evidence="2 3">
    <name type="scientific">Folsomia candida</name>
    <name type="common">Springtail</name>
    <dbReference type="NCBI Taxonomy" id="158441"/>
    <lineage>
        <taxon>Eukaryota</taxon>
        <taxon>Metazoa</taxon>
        <taxon>Ecdysozoa</taxon>
        <taxon>Arthropoda</taxon>
        <taxon>Hexapoda</taxon>
        <taxon>Collembola</taxon>
        <taxon>Entomobryomorpha</taxon>
        <taxon>Isotomoidea</taxon>
        <taxon>Isotomidae</taxon>
        <taxon>Proisotominae</taxon>
        <taxon>Folsomia</taxon>
    </lineage>
</organism>
<dbReference type="OMA" id="DYNDECE"/>
<dbReference type="OrthoDB" id="10468909at2759"/>
<accession>A0A226F896</accession>
<dbReference type="Proteomes" id="UP000198287">
    <property type="component" value="Unassembled WGS sequence"/>
</dbReference>
<comment type="caution">
    <text evidence="2">The sequence shown here is derived from an EMBL/GenBank/DDBJ whole genome shotgun (WGS) entry which is preliminary data.</text>
</comment>
<evidence type="ECO:0008006" key="4">
    <source>
        <dbReference type="Google" id="ProtNLM"/>
    </source>
</evidence>
<feature type="signal peptide" evidence="1">
    <location>
        <begin position="1"/>
        <end position="25"/>
    </location>
</feature>
<dbReference type="AlphaFoldDB" id="A0A226F896"/>
<evidence type="ECO:0000256" key="1">
    <source>
        <dbReference type="SAM" id="SignalP"/>
    </source>
</evidence>
<gene>
    <name evidence="2" type="ORF">Fcan01_02254</name>
</gene>
<keyword evidence="1" id="KW-0732">Signal</keyword>
<evidence type="ECO:0000313" key="2">
    <source>
        <dbReference type="EMBL" id="OXA65076.1"/>
    </source>
</evidence>
<feature type="chain" id="PRO_5011968570" description="EGF-like domain-containing protein" evidence="1">
    <location>
        <begin position="26"/>
        <end position="182"/>
    </location>
</feature>
<evidence type="ECO:0000313" key="3">
    <source>
        <dbReference type="Proteomes" id="UP000198287"/>
    </source>
</evidence>
<protein>
    <recommendedName>
        <fullName evidence="4">EGF-like domain-containing protein</fullName>
    </recommendedName>
</protein>
<reference evidence="2 3" key="1">
    <citation type="submission" date="2015-12" db="EMBL/GenBank/DDBJ databases">
        <title>The genome of Folsomia candida.</title>
        <authorList>
            <person name="Faddeeva A."/>
            <person name="Derks M.F."/>
            <person name="Anvar Y."/>
            <person name="Smit S."/>
            <person name="Van Straalen N."/>
            <person name="Roelofs D."/>
        </authorList>
    </citation>
    <scope>NUCLEOTIDE SEQUENCE [LARGE SCALE GENOMIC DNA]</scope>
    <source>
        <strain evidence="2 3">VU population</strain>
        <tissue evidence="2">Whole body</tissue>
    </source>
</reference>
<name>A0A226F896_FOLCA</name>
<proteinExistence type="predicted"/>
<keyword evidence="3" id="KW-1185">Reference proteome</keyword>